<comment type="caution">
    <text evidence="1">The sequence shown here is derived from an EMBL/GenBank/DDBJ whole genome shotgun (WGS) entry which is preliminary data.</text>
</comment>
<dbReference type="Proteomes" id="UP000235145">
    <property type="component" value="Unassembled WGS sequence"/>
</dbReference>
<keyword evidence="2" id="KW-1185">Reference proteome</keyword>
<name>A0A9R1WP49_LACSA</name>
<evidence type="ECO:0000313" key="2">
    <source>
        <dbReference type="Proteomes" id="UP000235145"/>
    </source>
</evidence>
<organism evidence="1 2">
    <name type="scientific">Lactuca sativa</name>
    <name type="common">Garden lettuce</name>
    <dbReference type="NCBI Taxonomy" id="4236"/>
    <lineage>
        <taxon>Eukaryota</taxon>
        <taxon>Viridiplantae</taxon>
        <taxon>Streptophyta</taxon>
        <taxon>Embryophyta</taxon>
        <taxon>Tracheophyta</taxon>
        <taxon>Spermatophyta</taxon>
        <taxon>Magnoliopsida</taxon>
        <taxon>eudicotyledons</taxon>
        <taxon>Gunneridae</taxon>
        <taxon>Pentapetalae</taxon>
        <taxon>asterids</taxon>
        <taxon>campanulids</taxon>
        <taxon>Asterales</taxon>
        <taxon>Asteraceae</taxon>
        <taxon>Cichorioideae</taxon>
        <taxon>Cichorieae</taxon>
        <taxon>Lactucinae</taxon>
        <taxon>Lactuca</taxon>
    </lineage>
</organism>
<dbReference type="EMBL" id="NBSK02000001">
    <property type="protein sequence ID" value="KAJ0227193.1"/>
    <property type="molecule type" value="Genomic_DNA"/>
</dbReference>
<protein>
    <submittedName>
        <fullName evidence="1">Uncharacterized protein</fullName>
    </submittedName>
</protein>
<proteinExistence type="predicted"/>
<accession>A0A9R1WP49</accession>
<gene>
    <name evidence="1" type="ORF">LSAT_V11C100030650</name>
</gene>
<reference evidence="1 2" key="1">
    <citation type="journal article" date="2017" name="Nat. Commun.">
        <title>Genome assembly with in vitro proximity ligation data and whole-genome triplication in lettuce.</title>
        <authorList>
            <person name="Reyes-Chin-Wo S."/>
            <person name="Wang Z."/>
            <person name="Yang X."/>
            <person name="Kozik A."/>
            <person name="Arikit S."/>
            <person name="Song C."/>
            <person name="Xia L."/>
            <person name="Froenicke L."/>
            <person name="Lavelle D.O."/>
            <person name="Truco M.J."/>
            <person name="Xia R."/>
            <person name="Zhu S."/>
            <person name="Xu C."/>
            <person name="Xu H."/>
            <person name="Xu X."/>
            <person name="Cox K."/>
            <person name="Korf I."/>
            <person name="Meyers B.C."/>
            <person name="Michelmore R.W."/>
        </authorList>
    </citation>
    <scope>NUCLEOTIDE SEQUENCE [LARGE SCALE GENOMIC DNA]</scope>
    <source>
        <strain evidence="2">cv. Salinas</strain>
        <tissue evidence="1">Seedlings</tissue>
    </source>
</reference>
<sequence>MSFSESQHEKSFNNLFVYLHNLRRTNTHTYTHIKTDLMDRFEACFVVIGWVINSFLFPQIIKIHAFVGCFLPVIFTGSVPLRGDYPKTMFVVVAIDGNNHTLSIACGLAVENNLYYCT</sequence>
<dbReference type="AlphaFoldDB" id="A0A9R1WP49"/>
<evidence type="ECO:0000313" key="1">
    <source>
        <dbReference type="EMBL" id="KAJ0227193.1"/>
    </source>
</evidence>